<protein>
    <submittedName>
        <fullName evidence="3">HugZ family protein</fullName>
    </submittedName>
</protein>
<gene>
    <name evidence="3" type="ORF">ACFFGY_03935</name>
</gene>
<organism evidence="3 4">
    <name type="scientific">Roseomonas elaeocarpi</name>
    <dbReference type="NCBI Taxonomy" id="907779"/>
    <lineage>
        <taxon>Bacteria</taxon>
        <taxon>Pseudomonadati</taxon>
        <taxon>Pseudomonadota</taxon>
        <taxon>Alphaproteobacteria</taxon>
        <taxon>Acetobacterales</taxon>
        <taxon>Roseomonadaceae</taxon>
        <taxon>Roseomonas</taxon>
    </lineage>
</organism>
<evidence type="ECO:0000259" key="2">
    <source>
        <dbReference type="Pfam" id="PF10615"/>
    </source>
</evidence>
<dbReference type="InterPro" id="IPR037119">
    <property type="entry name" value="Haem_oxidase_HugZ-like_sf"/>
</dbReference>
<feature type="domain" description="Pyridoxamine 5'-phosphate oxidase N-terminal" evidence="1">
    <location>
        <begin position="21"/>
        <end position="143"/>
    </location>
</feature>
<dbReference type="Pfam" id="PF01243">
    <property type="entry name" value="PNPOx_N"/>
    <property type="match status" value="1"/>
</dbReference>
<dbReference type="InterPro" id="IPR011576">
    <property type="entry name" value="Pyridox_Oxase_N"/>
</dbReference>
<evidence type="ECO:0000313" key="4">
    <source>
        <dbReference type="Proteomes" id="UP001589865"/>
    </source>
</evidence>
<dbReference type="Gene3D" id="3.20.180.10">
    <property type="entry name" value="PNP-oxidase-like"/>
    <property type="match status" value="1"/>
</dbReference>
<evidence type="ECO:0000313" key="3">
    <source>
        <dbReference type="EMBL" id="MFC0407384.1"/>
    </source>
</evidence>
<comment type="caution">
    <text evidence="3">The sequence shown here is derived from an EMBL/GenBank/DDBJ whole genome shotgun (WGS) entry which is preliminary data.</text>
</comment>
<dbReference type="RefSeq" id="WP_377043079.1">
    <property type="nucleotide sequence ID" value="NZ_JBHLUN010000002.1"/>
</dbReference>
<dbReference type="Proteomes" id="UP001589865">
    <property type="component" value="Unassembled WGS sequence"/>
</dbReference>
<dbReference type="SUPFAM" id="SSF50475">
    <property type="entry name" value="FMN-binding split barrel"/>
    <property type="match status" value="1"/>
</dbReference>
<accession>A0ABV6JP42</accession>
<proteinExistence type="predicted"/>
<evidence type="ECO:0000259" key="1">
    <source>
        <dbReference type="Pfam" id="PF01243"/>
    </source>
</evidence>
<dbReference type="Gene3D" id="2.30.110.10">
    <property type="entry name" value="Electron Transport, Fmn-binding Protein, Chain A"/>
    <property type="match status" value="1"/>
</dbReference>
<feature type="domain" description="DUF2470" evidence="2">
    <location>
        <begin position="174"/>
        <end position="247"/>
    </location>
</feature>
<name>A0ABV6JP42_9PROT</name>
<dbReference type="InterPro" id="IPR019595">
    <property type="entry name" value="DUF2470"/>
</dbReference>
<dbReference type="InterPro" id="IPR012349">
    <property type="entry name" value="Split_barrel_FMN-bd"/>
</dbReference>
<sequence>MRAASGDAAGAVDSADAGFAARALMRAASSATLATQRAGQPFASLVTPAITAEGEVLLFLSTLSEHTRQLQAEPRCALLFTGPAAEHNPQTAPRVSVTGVAEALEPGEARDALMRRWLARHPYAALYAGFGDFGLWRIAPGAALLVGGFARATRLGGAALRPDPAAVAAIAAAEAEILAHVNAEHADALRAIARGLLGGGEGAWRMVAADPDGCDLAPAGDAEGRVLRLGFPTPVVDAGGFRAALVAATKAGRAALAG</sequence>
<dbReference type="PANTHER" id="PTHR13343:SF17">
    <property type="entry name" value="CELLULAR REPRESSOR OF E1A-STIMULATED GENES, ISOFORM A"/>
    <property type="match status" value="1"/>
</dbReference>
<keyword evidence="4" id="KW-1185">Reference proteome</keyword>
<reference evidence="3 4" key="1">
    <citation type="submission" date="2024-09" db="EMBL/GenBank/DDBJ databases">
        <authorList>
            <person name="Sun Q."/>
            <person name="Mori K."/>
        </authorList>
    </citation>
    <scope>NUCLEOTIDE SEQUENCE [LARGE SCALE GENOMIC DNA]</scope>
    <source>
        <strain evidence="3 4">TBRC 5777</strain>
    </source>
</reference>
<dbReference type="Pfam" id="PF10615">
    <property type="entry name" value="DUF2470"/>
    <property type="match status" value="1"/>
</dbReference>
<dbReference type="PANTHER" id="PTHR13343">
    <property type="entry name" value="CREG1 PROTEIN"/>
    <property type="match status" value="1"/>
</dbReference>
<dbReference type="EMBL" id="JBHLUN010000002">
    <property type="protein sequence ID" value="MFC0407384.1"/>
    <property type="molecule type" value="Genomic_DNA"/>
</dbReference>